<evidence type="ECO:0000256" key="6">
    <source>
        <dbReference type="ARBA" id="ARBA00048539"/>
    </source>
</evidence>
<keyword evidence="2" id="KW-0436">Ligase</keyword>
<feature type="domain" description="tRNA(Ile)-lysidine/2-thiocytidine synthase N-terminal" evidence="7">
    <location>
        <begin position="83"/>
        <end position="288"/>
    </location>
</feature>
<protein>
    <recommendedName>
        <fullName evidence="1">tRNA(Ile)-lysidine synthetase</fullName>
        <ecNumber evidence="1">6.3.4.19</ecNumber>
    </recommendedName>
</protein>
<evidence type="ECO:0000313" key="8">
    <source>
        <dbReference type="EMBL" id="KAJ8749840.1"/>
    </source>
</evidence>
<dbReference type="HAMAP" id="MF_01161">
    <property type="entry name" value="tRNA_Ile_lys_synt"/>
    <property type="match status" value="1"/>
</dbReference>
<dbReference type="InterPro" id="IPR014729">
    <property type="entry name" value="Rossmann-like_a/b/a_fold"/>
</dbReference>
<gene>
    <name evidence="8" type="ORF">K2173_013243</name>
</gene>
<dbReference type="AlphaFoldDB" id="A0AAV8SCS0"/>
<dbReference type="PROSITE" id="PS51257">
    <property type="entry name" value="PROKAR_LIPOPROTEIN"/>
    <property type="match status" value="1"/>
</dbReference>
<evidence type="ECO:0000256" key="3">
    <source>
        <dbReference type="ARBA" id="ARBA00022694"/>
    </source>
</evidence>
<keyword evidence="9" id="KW-1185">Reference proteome</keyword>
<dbReference type="PANTHER" id="PTHR43033:SF5">
    <property type="entry name" value="TRNA(ILE)-LYSIDINE SYNTHETASE"/>
    <property type="match status" value="1"/>
</dbReference>
<dbReference type="InterPro" id="IPR011063">
    <property type="entry name" value="TilS/TtcA_N"/>
</dbReference>
<keyword evidence="3" id="KW-0819">tRNA processing</keyword>
<dbReference type="Gene3D" id="3.40.50.620">
    <property type="entry name" value="HUPs"/>
    <property type="match status" value="1"/>
</dbReference>
<dbReference type="InterPro" id="IPR012795">
    <property type="entry name" value="tRNA_Ile_lys_synt_N"/>
</dbReference>
<dbReference type="GO" id="GO:0005524">
    <property type="term" value="F:ATP binding"/>
    <property type="evidence" value="ECO:0007669"/>
    <property type="project" value="UniProtKB-KW"/>
</dbReference>
<dbReference type="GO" id="GO:0032267">
    <property type="term" value="F:tRNA(Ile)-lysidine synthase activity"/>
    <property type="evidence" value="ECO:0007669"/>
    <property type="project" value="UniProtKB-EC"/>
</dbReference>
<comment type="caution">
    <text evidence="8">The sequence shown here is derived from an EMBL/GenBank/DDBJ whole genome shotgun (WGS) entry which is preliminary data.</text>
</comment>
<evidence type="ECO:0000256" key="1">
    <source>
        <dbReference type="ARBA" id="ARBA00013267"/>
    </source>
</evidence>
<evidence type="ECO:0000256" key="4">
    <source>
        <dbReference type="ARBA" id="ARBA00022741"/>
    </source>
</evidence>
<name>A0AAV8SCS0_9ROSI</name>
<dbReference type="Proteomes" id="UP001159364">
    <property type="component" value="Linkage Group LG11"/>
</dbReference>
<sequence length="711" mass="79100">MARGLILSPTATASCNDKATSSLIALLRLSRKNPSFSGRCYRPCLVRGGCCFGLAREYVAMAKYKEDFSMRMAMAGLQPHHRIALGVSGGPDSMALCYLTASWKKGSSDTVSTSDDSIDGLLAIIVDHGLRAESKDEAGIVSGRVSKMGIRNEIAHCSWPNGRPKQGHLQEDARNMRYQIFQDICMKHQISVLLIAHHADDQAELFILRLSRNSGVLGLAGMAFTSQVFLSRSNSVVPFSKNEGILIVRPLLYFSKEDLYEVCQAGTLEWVEDPTNQSLLYARNRIRTSLRNLSSCTFQSELQSIITACRKTRAYVDHICRNLINHAVMIMDQGYAVVDLEILDPSKLAEMCLSKFISLVLQFISQRHRPVRGSTSKLLLNYFCTFPCKTSFTAAGCYLCPAPGSKGTKVLVCCSVDCPLSSNSELFHSYSSGGQRQNFPSDIAQIVAAGKTYSDHFVPDAADAYFLDVTSRSVLAEAKRLNIISESTYGTVLLLQRDEIKYFRPQVEDSGDHDLKDHNVDHDLNDQVETTVAPTSESLLPGQSLYFMNRFLVTWEIRKDISVGSDPEKDDCDWNVRAESRCHLFCSCKICDDLALKVRHMIEPDWLYLGMLSKSSKFEDLNQQKFYIHKNTLQIPKESVDFDYLKLSAQKALQLLKHIPVAARRSLPVLVNCGGYLLSIPSIGFSNCPCLEVSCEFKPKVPLGGGHSSFL</sequence>
<dbReference type="NCBIfam" id="TIGR02432">
    <property type="entry name" value="lysidine_TilS_N"/>
    <property type="match status" value="1"/>
</dbReference>
<dbReference type="PANTHER" id="PTHR43033">
    <property type="entry name" value="TRNA(ILE)-LYSIDINE SYNTHASE-RELATED"/>
    <property type="match status" value="1"/>
</dbReference>
<evidence type="ECO:0000313" key="9">
    <source>
        <dbReference type="Proteomes" id="UP001159364"/>
    </source>
</evidence>
<evidence type="ECO:0000256" key="5">
    <source>
        <dbReference type="ARBA" id="ARBA00022840"/>
    </source>
</evidence>
<proteinExistence type="inferred from homology"/>
<comment type="catalytic activity">
    <reaction evidence="6">
        <text>cytidine(34) in tRNA(Ile2) + L-lysine + ATP = lysidine(34) in tRNA(Ile2) + AMP + diphosphate + H(+)</text>
        <dbReference type="Rhea" id="RHEA:43744"/>
        <dbReference type="Rhea" id="RHEA-COMP:10625"/>
        <dbReference type="Rhea" id="RHEA-COMP:10670"/>
        <dbReference type="ChEBI" id="CHEBI:15378"/>
        <dbReference type="ChEBI" id="CHEBI:30616"/>
        <dbReference type="ChEBI" id="CHEBI:32551"/>
        <dbReference type="ChEBI" id="CHEBI:33019"/>
        <dbReference type="ChEBI" id="CHEBI:82748"/>
        <dbReference type="ChEBI" id="CHEBI:83665"/>
        <dbReference type="ChEBI" id="CHEBI:456215"/>
        <dbReference type="EC" id="6.3.4.19"/>
    </reaction>
</comment>
<dbReference type="GO" id="GO:0008033">
    <property type="term" value="P:tRNA processing"/>
    <property type="evidence" value="ECO:0007669"/>
    <property type="project" value="UniProtKB-KW"/>
</dbReference>
<dbReference type="SUPFAM" id="SSF52402">
    <property type="entry name" value="Adenine nucleotide alpha hydrolases-like"/>
    <property type="match status" value="1"/>
</dbReference>
<organism evidence="8 9">
    <name type="scientific">Erythroxylum novogranatense</name>
    <dbReference type="NCBI Taxonomy" id="1862640"/>
    <lineage>
        <taxon>Eukaryota</taxon>
        <taxon>Viridiplantae</taxon>
        <taxon>Streptophyta</taxon>
        <taxon>Embryophyta</taxon>
        <taxon>Tracheophyta</taxon>
        <taxon>Spermatophyta</taxon>
        <taxon>Magnoliopsida</taxon>
        <taxon>eudicotyledons</taxon>
        <taxon>Gunneridae</taxon>
        <taxon>Pentapetalae</taxon>
        <taxon>rosids</taxon>
        <taxon>fabids</taxon>
        <taxon>Malpighiales</taxon>
        <taxon>Erythroxylaceae</taxon>
        <taxon>Erythroxylum</taxon>
    </lineage>
</organism>
<evidence type="ECO:0000256" key="2">
    <source>
        <dbReference type="ARBA" id="ARBA00022598"/>
    </source>
</evidence>
<keyword evidence="5" id="KW-0067">ATP-binding</keyword>
<dbReference type="InterPro" id="IPR012094">
    <property type="entry name" value="tRNA_Ile_lys_synt"/>
</dbReference>
<evidence type="ECO:0000259" key="7">
    <source>
        <dbReference type="Pfam" id="PF01171"/>
    </source>
</evidence>
<dbReference type="Pfam" id="PF01171">
    <property type="entry name" value="ATP_bind_3"/>
    <property type="match status" value="1"/>
</dbReference>
<dbReference type="CDD" id="cd01992">
    <property type="entry name" value="TilS_N"/>
    <property type="match status" value="1"/>
</dbReference>
<reference evidence="8 9" key="1">
    <citation type="submission" date="2021-09" db="EMBL/GenBank/DDBJ databases">
        <title>Genomic insights and catalytic innovation underlie evolution of tropane alkaloids biosynthesis.</title>
        <authorList>
            <person name="Wang Y.-J."/>
            <person name="Tian T."/>
            <person name="Huang J.-P."/>
            <person name="Huang S.-X."/>
        </authorList>
    </citation>
    <scope>NUCLEOTIDE SEQUENCE [LARGE SCALE GENOMIC DNA]</scope>
    <source>
        <strain evidence="8">KIB-2018</strain>
        <tissue evidence="8">Leaf</tissue>
    </source>
</reference>
<keyword evidence="4" id="KW-0547">Nucleotide-binding</keyword>
<dbReference type="EMBL" id="JAIWQS010000011">
    <property type="protein sequence ID" value="KAJ8749840.1"/>
    <property type="molecule type" value="Genomic_DNA"/>
</dbReference>
<accession>A0AAV8SCS0</accession>
<dbReference type="EC" id="6.3.4.19" evidence="1"/>